<reference evidence="1 2" key="1">
    <citation type="submission" date="2008-12" db="EMBL/GenBank/DDBJ databases">
        <authorList>
            <person name="Fulton L."/>
            <person name="Clifton S."/>
            <person name="Fulton B."/>
            <person name="Xu J."/>
            <person name="Minx P."/>
            <person name="Pepin K.H."/>
            <person name="Johnson M."/>
            <person name="Bhonagiri V."/>
            <person name="Nash W.E."/>
            <person name="Mardis E.R."/>
            <person name="Wilson R.K."/>
        </authorList>
    </citation>
    <scope>NUCLEOTIDE SEQUENCE [LARGE SCALE GENOMIC DNA]</scope>
    <source>
        <strain evidence="1 2">DSM 18228</strain>
    </source>
</reference>
<name>S0FBB7_9BACT</name>
<gene>
    <name evidence="1" type="ORF">BACCOPRO_01283</name>
</gene>
<evidence type="ECO:0000313" key="1">
    <source>
        <dbReference type="EMBL" id="EEF75791.1"/>
    </source>
</evidence>
<comment type="caution">
    <text evidence="1">The sequence shown here is derived from an EMBL/GenBank/DDBJ whole genome shotgun (WGS) entry which is preliminary data.</text>
</comment>
<dbReference type="STRING" id="547042.BACCOPRO_01283"/>
<proteinExistence type="predicted"/>
<dbReference type="HOGENOM" id="CLU_3284777_0_0_10"/>
<sequence>MLSLPSVYKLTRNACLSGKKGNIPCHGENRFVVIPYFLFV</sequence>
<protein>
    <submittedName>
        <fullName evidence="1">Uncharacterized protein</fullName>
    </submittedName>
</protein>
<dbReference type="EMBL" id="ACBW01000095">
    <property type="protein sequence ID" value="EEF75791.1"/>
    <property type="molecule type" value="Genomic_DNA"/>
</dbReference>
<dbReference type="AlphaFoldDB" id="S0FBB7"/>
<organism evidence="1 2">
    <name type="scientific">Phocaeicola coprophilus DSM 18228 = JCM 13818</name>
    <dbReference type="NCBI Taxonomy" id="547042"/>
    <lineage>
        <taxon>Bacteria</taxon>
        <taxon>Pseudomonadati</taxon>
        <taxon>Bacteroidota</taxon>
        <taxon>Bacteroidia</taxon>
        <taxon>Bacteroidales</taxon>
        <taxon>Bacteroidaceae</taxon>
        <taxon>Phocaeicola</taxon>
    </lineage>
</organism>
<keyword evidence="2" id="KW-1185">Reference proteome</keyword>
<accession>S0FBB7</accession>
<evidence type="ECO:0000313" key="2">
    <source>
        <dbReference type="Proteomes" id="UP000014073"/>
    </source>
</evidence>
<dbReference type="Proteomes" id="UP000014073">
    <property type="component" value="Unassembled WGS sequence"/>
</dbReference>